<sequence>MAEPNKTHVETKEVPYNAEGDTITIETGRIDQCFFNNPTIRIWNDSMHLYIDGKHQIGIEYDYLSNYGLTEEQIQVVKGGVSLLKELVGTAYHTFSFDVDPDVELSLTEISFNLNVTGWMFGTYNQYSGTFPYQNVQYSYGKSYEFEGFNDVDWKGLLAGVLTAMLLLGILCICAEMGPVIGTLSALISSLYGMLTALA</sequence>
<dbReference type="RefSeq" id="WP_006317409.1">
    <property type="nucleotide sequence ID" value="NZ_ARZA01000279.1"/>
</dbReference>
<dbReference type="AlphaFoldDB" id="R1CAH6"/>
<organism evidence="1 2">
    <name type="scientific">Caldisalinibacter kiritimatiensis</name>
    <dbReference type="NCBI Taxonomy" id="1304284"/>
    <lineage>
        <taxon>Bacteria</taxon>
        <taxon>Bacillati</taxon>
        <taxon>Bacillota</taxon>
        <taxon>Tissierellia</taxon>
        <taxon>Tissierellales</taxon>
        <taxon>Thermohalobacteraceae</taxon>
        <taxon>Caldisalinibacter</taxon>
    </lineage>
</organism>
<gene>
    <name evidence="1" type="ORF">L21TH_2648</name>
</gene>
<dbReference type="EMBL" id="ARZA01000279">
    <property type="protein sequence ID" value="EOC99324.1"/>
    <property type="molecule type" value="Genomic_DNA"/>
</dbReference>
<evidence type="ECO:0000313" key="1">
    <source>
        <dbReference type="EMBL" id="EOC99324.1"/>
    </source>
</evidence>
<comment type="caution">
    <text evidence="1">The sequence shown here is derived from an EMBL/GenBank/DDBJ whole genome shotgun (WGS) entry which is preliminary data.</text>
</comment>
<name>R1CAH6_9FIRM</name>
<reference evidence="1 2" key="1">
    <citation type="journal article" date="2015" name="Geomicrobiol. J.">
        <title>Caldisalinibacter kiritimatiensis gen. nov., sp. nov., a moderately thermohalophilic thiosulfate-reducing bacterium from a hypersaline microbial mat.</title>
        <authorList>
            <person name="Ben Hania W."/>
            <person name="Joseph M."/>
            <person name="Fiebig A."/>
            <person name="Bunk B."/>
            <person name="Klenk H.-P."/>
            <person name="Fardeau M.-L."/>
            <person name="Spring S."/>
        </authorList>
    </citation>
    <scope>NUCLEOTIDE SEQUENCE [LARGE SCALE GENOMIC DNA]</scope>
    <source>
        <strain evidence="1 2">L21-TH-D2</strain>
    </source>
</reference>
<proteinExistence type="predicted"/>
<keyword evidence="2" id="KW-1185">Reference proteome</keyword>
<evidence type="ECO:0000313" key="2">
    <source>
        <dbReference type="Proteomes" id="UP000013378"/>
    </source>
</evidence>
<dbReference type="Proteomes" id="UP000013378">
    <property type="component" value="Unassembled WGS sequence"/>
</dbReference>
<protein>
    <submittedName>
        <fullName evidence="1">Uncharacterized protein</fullName>
    </submittedName>
</protein>
<accession>R1CAH6</accession>